<keyword evidence="3" id="KW-0809">Transit peptide</keyword>
<evidence type="ECO:0000256" key="2">
    <source>
        <dbReference type="ARBA" id="ARBA00022472"/>
    </source>
</evidence>
<name>A0A067LG76_JATCU</name>
<dbReference type="EMBL" id="KK914219">
    <property type="protein sequence ID" value="KDP46308.1"/>
    <property type="molecule type" value="Genomic_DNA"/>
</dbReference>
<gene>
    <name evidence="4" type="ORF">JCGZ_10148</name>
</gene>
<protein>
    <submittedName>
        <fullName evidence="4">Uncharacterized protein</fullName>
    </submittedName>
</protein>
<evidence type="ECO:0000256" key="1">
    <source>
        <dbReference type="ARBA" id="ARBA00007692"/>
    </source>
</evidence>
<dbReference type="GO" id="GO:0006353">
    <property type="term" value="P:DNA-templated transcription termination"/>
    <property type="evidence" value="ECO:0007669"/>
    <property type="project" value="UniProtKB-KW"/>
</dbReference>
<organism evidence="4 5">
    <name type="scientific">Jatropha curcas</name>
    <name type="common">Barbados nut</name>
    <dbReference type="NCBI Taxonomy" id="180498"/>
    <lineage>
        <taxon>Eukaryota</taxon>
        <taxon>Viridiplantae</taxon>
        <taxon>Streptophyta</taxon>
        <taxon>Embryophyta</taxon>
        <taxon>Tracheophyta</taxon>
        <taxon>Spermatophyta</taxon>
        <taxon>Magnoliopsida</taxon>
        <taxon>eudicotyledons</taxon>
        <taxon>Gunneridae</taxon>
        <taxon>Pentapetalae</taxon>
        <taxon>rosids</taxon>
        <taxon>fabids</taxon>
        <taxon>Malpighiales</taxon>
        <taxon>Euphorbiaceae</taxon>
        <taxon>Crotonoideae</taxon>
        <taxon>Jatropheae</taxon>
        <taxon>Jatropha</taxon>
    </lineage>
</organism>
<dbReference type="OrthoDB" id="637682at2759"/>
<dbReference type="InterPro" id="IPR038538">
    <property type="entry name" value="MTERF_sf"/>
</dbReference>
<comment type="similarity">
    <text evidence="1">Belongs to the mTERF family.</text>
</comment>
<accession>A0A067LG76</accession>
<dbReference type="PANTHER" id="PTHR13068:SF236">
    <property type="entry name" value="OS02G0749800 PROTEIN"/>
    <property type="match status" value="1"/>
</dbReference>
<keyword evidence="2" id="KW-0804">Transcription</keyword>
<proteinExistence type="inferred from homology"/>
<dbReference type="FunFam" id="1.25.70.10:FF:000001">
    <property type="entry name" value="Mitochondrial transcription termination factor-like"/>
    <property type="match status" value="1"/>
</dbReference>
<dbReference type="SMART" id="SM00733">
    <property type="entry name" value="Mterf"/>
    <property type="match status" value="5"/>
</dbReference>
<dbReference type="PANTHER" id="PTHR13068">
    <property type="entry name" value="CGI-12 PROTEIN-RELATED"/>
    <property type="match status" value="1"/>
</dbReference>
<dbReference type="Proteomes" id="UP000027138">
    <property type="component" value="Unassembled WGS sequence"/>
</dbReference>
<evidence type="ECO:0000313" key="5">
    <source>
        <dbReference type="Proteomes" id="UP000027138"/>
    </source>
</evidence>
<dbReference type="InterPro" id="IPR003690">
    <property type="entry name" value="MTERF"/>
</dbReference>
<dbReference type="Pfam" id="PF02536">
    <property type="entry name" value="mTERF"/>
    <property type="match status" value="2"/>
</dbReference>
<evidence type="ECO:0000256" key="3">
    <source>
        <dbReference type="ARBA" id="ARBA00022946"/>
    </source>
</evidence>
<sequence>MFRFIAKLLTNRSFINSKACSFRYFKTLPPLNPASTLKHNQSLTIPILINSCGLSLQRATSVAKYVNIYSTKKPDLVLQLLRDKGFSKSEIARLISQRPDLLLADPEKTLKPKIEFFESLGLAGPDLRMILTKRPSILKASLKNRILPVIDFLKEMLDTVENVTQALKGCPRVFLRDTRFLLSKIGILRANGVPKHSIRRLMILQLHFLLLRVDLFEELVREIKDMGFEPFSSSFVYAVHSMSKITKTFWESKKKLLMSFGWSEQDFLLAFRAQPLFMVTSENKMKELMEFYLTKVSLEPSDIVKCPNLLQVSLKRRVIPRCSVMEVLMSKELIKKDVNLIWILNITKERFEKRYFTSFKEDYPELISAYQVCATFEGFSHRKQALSKK</sequence>
<keyword evidence="2" id="KW-0805">Transcription regulation</keyword>
<keyword evidence="5" id="KW-1185">Reference proteome</keyword>
<evidence type="ECO:0000313" key="4">
    <source>
        <dbReference type="EMBL" id="KDP46308.1"/>
    </source>
</evidence>
<dbReference type="AlphaFoldDB" id="A0A067LG76"/>
<keyword evidence="2" id="KW-0806">Transcription termination</keyword>
<reference evidence="4 5" key="1">
    <citation type="journal article" date="2014" name="PLoS ONE">
        <title>Global Analysis of Gene Expression Profiles in Physic Nut (Jatropha curcas L.) Seedlings Exposed to Salt Stress.</title>
        <authorList>
            <person name="Zhang L."/>
            <person name="Zhang C."/>
            <person name="Wu P."/>
            <person name="Chen Y."/>
            <person name="Li M."/>
            <person name="Jiang H."/>
            <person name="Wu G."/>
        </authorList>
    </citation>
    <scope>NUCLEOTIDE SEQUENCE [LARGE SCALE GENOMIC DNA]</scope>
    <source>
        <strain evidence="5">cv. GZQX0401</strain>
        <tissue evidence="4">Young leaves</tissue>
    </source>
</reference>
<dbReference type="Gene3D" id="1.25.70.10">
    <property type="entry name" value="Transcription termination factor 3, mitochondrial"/>
    <property type="match status" value="1"/>
</dbReference>
<dbReference type="GO" id="GO:0003676">
    <property type="term" value="F:nucleic acid binding"/>
    <property type="evidence" value="ECO:0007669"/>
    <property type="project" value="InterPro"/>
</dbReference>